<keyword evidence="8" id="KW-1185">Reference proteome</keyword>
<dbReference type="Gene3D" id="3.10.350.10">
    <property type="entry name" value="LysM domain"/>
    <property type="match status" value="3"/>
</dbReference>
<dbReference type="GO" id="GO:0008061">
    <property type="term" value="F:chitin binding"/>
    <property type="evidence" value="ECO:0007669"/>
    <property type="project" value="UniProtKB-KW"/>
</dbReference>
<keyword evidence="5" id="KW-0843">Virulence</keyword>
<dbReference type="PANTHER" id="PTHR34997:SF16">
    <property type="entry name" value="LYSM DOMAIN-CONTAINING PROTEIN"/>
    <property type="match status" value="1"/>
</dbReference>
<organism evidence="7 8">
    <name type="scientific">Aspergillus terreus</name>
    <dbReference type="NCBI Taxonomy" id="33178"/>
    <lineage>
        <taxon>Eukaryota</taxon>
        <taxon>Fungi</taxon>
        <taxon>Dikarya</taxon>
        <taxon>Ascomycota</taxon>
        <taxon>Pezizomycotina</taxon>
        <taxon>Eurotiomycetes</taxon>
        <taxon>Eurotiomycetidae</taxon>
        <taxon>Eurotiales</taxon>
        <taxon>Aspergillaceae</taxon>
        <taxon>Aspergillus</taxon>
        <taxon>Aspergillus subgen. Circumdati</taxon>
    </lineage>
</organism>
<dbReference type="Pfam" id="PF12708">
    <property type="entry name" value="Pect-lyase_RHGA_epim"/>
    <property type="match status" value="2"/>
</dbReference>
<dbReference type="GO" id="GO:0016829">
    <property type="term" value="F:lyase activity"/>
    <property type="evidence" value="ECO:0007669"/>
    <property type="project" value="UniProtKB-KW"/>
</dbReference>
<evidence type="ECO:0000256" key="5">
    <source>
        <dbReference type="ARBA" id="ARBA00023026"/>
    </source>
</evidence>
<dbReference type="EMBL" id="BLJY01000009">
    <property type="protein sequence ID" value="GFF18684.1"/>
    <property type="molecule type" value="Genomic_DNA"/>
</dbReference>
<evidence type="ECO:0000256" key="4">
    <source>
        <dbReference type="ARBA" id="ARBA00022729"/>
    </source>
</evidence>
<keyword evidence="7" id="KW-0456">Lyase</keyword>
<dbReference type="SUPFAM" id="SSF51126">
    <property type="entry name" value="Pectin lyase-like"/>
    <property type="match status" value="2"/>
</dbReference>
<dbReference type="FunFam" id="2.160.20.10:FF:000049">
    <property type="entry name" value="Putative exo-beta-1,3-glucanase"/>
    <property type="match status" value="1"/>
</dbReference>
<feature type="region of interest" description="Disordered" evidence="6">
    <location>
        <begin position="75"/>
        <end position="112"/>
    </location>
</feature>
<dbReference type="InterPro" id="IPR036779">
    <property type="entry name" value="LysM_dom_sf"/>
</dbReference>
<comment type="subcellular location">
    <subcellularLocation>
        <location evidence="1">Secreted</location>
    </subcellularLocation>
</comment>
<gene>
    <name evidence="7" type="ORF">ATEIFO6365_0009004700</name>
</gene>
<reference evidence="7 8" key="1">
    <citation type="submission" date="2020-01" db="EMBL/GenBank/DDBJ databases">
        <title>Aspergillus terreus IFO 6365 whole genome shotgun sequence.</title>
        <authorList>
            <person name="Kanamasa S."/>
            <person name="Takahashi H."/>
        </authorList>
    </citation>
    <scope>NUCLEOTIDE SEQUENCE [LARGE SCALE GENOMIC DNA]</scope>
    <source>
        <strain evidence="7 8">IFO 6365</strain>
    </source>
</reference>
<dbReference type="PROSITE" id="PS51782">
    <property type="entry name" value="LYSM"/>
    <property type="match status" value="1"/>
</dbReference>
<evidence type="ECO:0000313" key="7">
    <source>
        <dbReference type="EMBL" id="GFF18684.1"/>
    </source>
</evidence>
<dbReference type="PANTHER" id="PTHR34997">
    <property type="entry name" value="AM15"/>
    <property type="match status" value="1"/>
</dbReference>
<dbReference type="InterPro" id="IPR011050">
    <property type="entry name" value="Pectin_lyase_fold/virulence"/>
</dbReference>
<evidence type="ECO:0000256" key="3">
    <source>
        <dbReference type="ARBA" id="ARBA00022669"/>
    </source>
</evidence>
<accession>A0A5M3Z8M4</accession>
<evidence type="ECO:0000313" key="8">
    <source>
        <dbReference type="Proteomes" id="UP000452235"/>
    </source>
</evidence>
<dbReference type="Proteomes" id="UP000452235">
    <property type="component" value="Unassembled WGS sequence"/>
</dbReference>
<evidence type="ECO:0000256" key="1">
    <source>
        <dbReference type="ARBA" id="ARBA00004613"/>
    </source>
</evidence>
<comment type="caution">
    <text evidence="7">The sequence shown here is derived from an EMBL/GenBank/DDBJ whole genome shotgun (WGS) entry which is preliminary data.</text>
</comment>
<dbReference type="VEuPathDB" id="FungiDB:ATEG_07445"/>
<protein>
    <submittedName>
        <fullName evidence="7">Pectin lyase fold/virulence factor</fullName>
    </submittedName>
</protein>
<dbReference type="InterPro" id="IPR024535">
    <property type="entry name" value="RHGA/B-epi-like_pectate_lyase"/>
</dbReference>
<sequence>MQLLFMEPPIPGHRRDSAPASKRLSIVRFDLQAISSISYIGNTRRRSNVMKGTLLFLTVVVQALTAVASGGHNQQYKHAHLHQREDSDRSTPVVGSGSATTPGSNAQTGLIDSDTSDAAEKVRRALAVLAVINKERYENVRYNKYEFANAQDVVGEKITAPPLDYTADAAEKAAAEIHARKRDSGRNSSQSLVYRIPPELAEAARIMAEASPPAPSTGHESDLARKTRAKYFVPSNDSNVPSQTYRRPDGLYEYAAVPNGQILLGNAPAASLVKRDSSSQYWLANMQQRGSSPYAPPGYRVFRNVKDYGAKGDGVTDDTAAINKAISDGNRCGADCGSSTVYPAVVFFPPGTYLVSSPIIQYYNTQFLGDPGNYPTILAASSFVGLGVITSDVYVGDQEEWYINTNNFLRNVRNFKMDITRTDPNAYVCAIHWQVAQGTSLENIEFYMSQAAGNTQQGIYMENGSGGFMSNLTFVGGNFGAYLGNQQFTTSQLVFVQCKTAMQVHWDWAWTMQDVIIESCGTGVIIVGGAGGPFSTGQGVGSFTLVDAIIANTPTGITTSLYQDNSTAFLLQNVGFFNVQQAIVAEAIPEPLLAGGNEVLVDSWGFGMYANSSGTFFAQQSDLATMERNKALVGANSYVKPNFFTRRRPQYYDLKGSQVFDVRSYGAKGDGTTDDTVVLNSILGVAANLSAIVYFPYGIYVIKDTLTIPKGSRIIGQAWPQIMAMGPKFQNANQPHVAVRVGHAGDTGIVEIQDLLFTVSGPTAGAILMEWNIHESIQGSAGLWDSHFRVGGAKGSQLQSSNCPKQASTVNPNCIAASLLLHITPGASAYMENIWAWTADHDLDIASQDQIDVYSGRGILIESQGPTWLYGTASEHNVLYQYQVSNAKNLVMGMIQTESPYFQPAPKAPAPFTVGLFPNDPTFSECSSSSLKCAISWAVRVIESSTVYMLGSGLYSWFSDYSQDCLRTEDCQDRGFYIEESSDVWIFNLVTKAIRESISPKGETPLYAKDTKNGYTSSLLGWFREPTEVIGERNFTGYYLYSSPDYDDLLDTVSSTCKTAMTRLIECADETYTFLQPAWPQAYGNDTLADLVCDSHCEISIKTWYDDVTTYCSEFNTKQDVMNYRGGILWAGWNQTCLRDPGSGSYCGDVMQKFTPVDFERDMPESEMCSYCYTKTLELAQASPYSFYDEYYQSILELVHSRCGASGPTDIPPAVEDHTEVPADFCASDIYTTADGDTCDSIALANGVSSAALFIGSEAIRNCSYIELGLSVCLPFPCTSVYAFSPNETCTSIERVLAMNPGRLRQLNPWINGGCTNLQEWSATYGRVLCVSPQAGVHTATVPPGGVTSLPGSNSGYAASVVSPPQNATVANGTTLSCGRWHVPRERDTCASICVQERIEFSLFLAVNPSLSLGNCTAELLLGAAYCCGPVQGWGLVPPKPPMTTIPDTTPTPTPV</sequence>
<dbReference type="GO" id="GO:0005576">
    <property type="term" value="C:extracellular region"/>
    <property type="evidence" value="ECO:0007669"/>
    <property type="project" value="UniProtKB-SubCell"/>
</dbReference>
<dbReference type="OrthoDB" id="1046782at2759"/>
<dbReference type="Gene3D" id="2.160.20.10">
    <property type="entry name" value="Single-stranded right-handed beta-helix, Pectin lyase-like"/>
    <property type="match status" value="2"/>
</dbReference>
<evidence type="ECO:0000256" key="2">
    <source>
        <dbReference type="ARBA" id="ARBA00022525"/>
    </source>
</evidence>
<keyword evidence="4" id="KW-0732">Signal</keyword>
<feature type="compositionally biased region" description="Polar residues" evidence="6">
    <location>
        <begin position="97"/>
        <end position="110"/>
    </location>
</feature>
<evidence type="ECO:0000256" key="6">
    <source>
        <dbReference type="SAM" id="MobiDB-lite"/>
    </source>
</evidence>
<dbReference type="CDD" id="cd23668">
    <property type="entry name" value="GH55_beta13glucanase-like"/>
    <property type="match status" value="1"/>
</dbReference>
<proteinExistence type="predicted"/>
<name>A0A5M3Z8M4_ASPTE</name>
<keyword evidence="3" id="KW-0147">Chitin-binding</keyword>
<dbReference type="InterPro" id="IPR012334">
    <property type="entry name" value="Pectin_lyas_fold"/>
</dbReference>
<dbReference type="InterPro" id="IPR052210">
    <property type="entry name" value="LysM1-like"/>
</dbReference>
<keyword evidence="2" id="KW-0964">Secreted</keyword>
<dbReference type="InterPro" id="IPR018392">
    <property type="entry name" value="LysM"/>
</dbReference>